<evidence type="ECO:0000313" key="4">
    <source>
        <dbReference type="EMBL" id="MDN0048991.1"/>
    </source>
</evidence>
<evidence type="ECO:0000259" key="2">
    <source>
        <dbReference type="Pfam" id="PF00534"/>
    </source>
</evidence>
<reference evidence="4" key="1">
    <citation type="submission" date="2023-06" db="EMBL/GenBank/DDBJ databases">
        <authorList>
            <person name="Zeman M."/>
            <person name="Kubasova T."/>
            <person name="Jahodarova E."/>
            <person name="Nykrynova M."/>
            <person name="Rychlik I."/>
        </authorList>
    </citation>
    <scope>NUCLEOTIDE SEQUENCE</scope>
    <source>
        <strain evidence="4">84_SSukc20</strain>
    </source>
</reference>
<dbReference type="Proteomes" id="UP001167871">
    <property type="component" value="Unassembled WGS sequence"/>
</dbReference>
<keyword evidence="1 4" id="KW-0808">Transferase</keyword>
<dbReference type="CDD" id="cd03801">
    <property type="entry name" value="GT4_PimA-like"/>
    <property type="match status" value="1"/>
</dbReference>
<dbReference type="Pfam" id="PF00534">
    <property type="entry name" value="Glycos_transf_1"/>
    <property type="match status" value="1"/>
</dbReference>
<dbReference type="Gene3D" id="3.40.50.2000">
    <property type="entry name" value="Glycogen Phosphorylase B"/>
    <property type="match status" value="2"/>
</dbReference>
<dbReference type="Pfam" id="PF13439">
    <property type="entry name" value="Glyco_transf_4"/>
    <property type="match status" value="1"/>
</dbReference>
<proteinExistence type="predicted"/>
<keyword evidence="4" id="KW-0328">Glycosyltransferase</keyword>
<keyword evidence="5" id="KW-1185">Reference proteome</keyword>
<dbReference type="PANTHER" id="PTHR46401:SF2">
    <property type="entry name" value="GLYCOSYLTRANSFERASE WBBK-RELATED"/>
    <property type="match status" value="1"/>
</dbReference>
<protein>
    <submittedName>
        <fullName evidence="4">Glycosyltransferase family 4 protein</fullName>
        <ecNumber evidence="4">2.4.-.-</ecNumber>
    </submittedName>
</protein>
<dbReference type="EMBL" id="JAUEII010000010">
    <property type="protein sequence ID" value="MDN0048991.1"/>
    <property type="molecule type" value="Genomic_DNA"/>
</dbReference>
<evidence type="ECO:0000313" key="5">
    <source>
        <dbReference type="Proteomes" id="UP001167871"/>
    </source>
</evidence>
<sequence length="398" mass="45912">MRIGIIFNIDKETLLSCFPLQTDKVEFGNYCVSYGAPAVNTLIHSFLQAGHFVRIFTLAQRSFTIITDQIEIYATEVYNRYPIKYLWGTFTDAHALRKLMQGHLNDLDVLHAHWTYQNAYAALFYEKQIPVFCTVRDIASYIWWIESVKNKVTWSFRVLMNWMVFRHKKKIHFIANSPYTAAIIKKKYHIDVPIIPNSIKDSFIKYDNHLSPKAFKILCISSSNDKRKNVKALLYAFKTFRLRHPEATLQLVGPPFVDGDTIIENWKHEGLLQQVELIGGIPHDKLVEYIDRCSIFVTPSLEETFGNTLLESIVRKVPVIGGLHSGAVPYVLHHGEAGYLCDVSKPECICQALEYVYSHPQEVANKAEEAYQIILSEYTEGIVCQKHIELYKKFIIKN</sequence>
<dbReference type="EC" id="2.4.-.-" evidence="4"/>
<dbReference type="PANTHER" id="PTHR46401">
    <property type="entry name" value="GLYCOSYLTRANSFERASE WBBK-RELATED"/>
    <property type="match status" value="1"/>
</dbReference>
<dbReference type="GO" id="GO:0016757">
    <property type="term" value="F:glycosyltransferase activity"/>
    <property type="evidence" value="ECO:0007669"/>
    <property type="project" value="UniProtKB-KW"/>
</dbReference>
<dbReference type="InterPro" id="IPR001296">
    <property type="entry name" value="Glyco_trans_1"/>
</dbReference>
<evidence type="ECO:0000256" key="1">
    <source>
        <dbReference type="ARBA" id="ARBA00022679"/>
    </source>
</evidence>
<feature type="domain" description="Glycosyltransferase subfamily 4-like N-terminal" evidence="3">
    <location>
        <begin position="40"/>
        <end position="200"/>
    </location>
</feature>
<feature type="domain" description="Glycosyl transferase family 1" evidence="2">
    <location>
        <begin position="209"/>
        <end position="370"/>
    </location>
</feature>
<accession>A0ABT7X4I5</accession>
<gene>
    <name evidence="4" type="ORF">QVO10_06250</name>
</gene>
<name>A0ABT7X4I5_9BACE</name>
<comment type="caution">
    <text evidence="4">The sequence shown here is derived from an EMBL/GenBank/DDBJ whole genome shotgun (WGS) entry which is preliminary data.</text>
</comment>
<dbReference type="SUPFAM" id="SSF53756">
    <property type="entry name" value="UDP-Glycosyltransferase/glycogen phosphorylase"/>
    <property type="match status" value="1"/>
</dbReference>
<organism evidence="4 5">
    <name type="scientific">Bacteroides gallinaceum</name>
    <dbReference type="NCBI Taxonomy" id="1462571"/>
    <lineage>
        <taxon>Bacteria</taxon>
        <taxon>Pseudomonadati</taxon>
        <taxon>Bacteroidota</taxon>
        <taxon>Bacteroidia</taxon>
        <taxon>Bacteroidales</taxon>
        <taxon>Bacteroidaceae</taxon>
        <taxon>Bacteroides</taxon>
    </lineage>
</organism>
<reference evidence="4" key="2">
    <citation type="submission" date="2024-05" db="EMBL/GenBank/DDBJ databases">
        <title>Identification and characterization of horizontal gene transfer across gut microbiota members of farm animals based on homology search.</title>
        <authorList>
            <person name="Schwarzerova J."/>
            <person name="Nykrynova M."/>
            <person name="Jureckova K."/>
            <person name="Cejkova D."/>
            <person name="Rychlik I."/>
        </authorList>
    </citation>
    <scope>NUCLEOTIDE SEQUENCE</scope>
    <source>
        <strain evidence="4">84_SSukc20</strain>
    </source>
</reference>
<dbReference type="InterPro" id="IPR028098">
    <property type="entry name" value="Glyco_trans_4-like_N"/>
</dbReference>
<evidence type="ECO:0000259" key="3">
    <source>
        <dbReference type="Pfam" id="PF13439"/>
    </source>
</evidence>
<dbReference type="RefSeq" id="WP_301639313.1">
    <property type="nucleotide sequence ID" value="NZ_JAUEII010000010.1"/>
</dbReference>